<evidence type="ECO:0000256" key="5">
    <source>
        <dbReference type="ARBA" id="ARBA00023136"/>
    </source>
</evidence>
<comment type="caution">
    <text evidence="7">The sequence shown here is derived from an EMBL/GenBank/DDBJ whole genome shotgun (WGS) entry which is preliminary data.</text>
</comment>
<gene>
    <name evidence="7" type="ORF">N7603_02205</name>
</gene>
<reference evidence="8" key="1">
    <citation type="submission" date="2023-07" db="EMBL/GenBank/DDBJ databases">
        <title>Novel Mycoplasma species identified in domestic and wild animals.</title>
        <authorList>
            <person name="Volokhov D.V."/>
            <person name="Furtak V.A."/>
            <person name="Zagorodnyaya T.A."/>
        </authorList>
    </citation>
    <scope>NUCLEOTIDE SEQUENCE [LARGE SCALE GENOMIC DNA]</scope>
    <source>
        <strain evidence="8">92-19</strain>
    </source>
</reference>
<evidence type="ECO:0000313" key="7">
    <source>
        <dbReference type="EMBL" id="MCU0104467.1"/>
    </source>
</evidence>
<evidence type="ECO:0000256" key="2">
    <source>
        <dbReference type="ARBA" id="ARBA00022475"/>
    </source>
</evidence>
<dbReference type="Pfam" id="PF03899">
    <property type="entry name" value="ATP-synt_I"/>
    <property type="match status" value="1"/>
</dbReference>
<dbReference type="RefSeq" id="WP_262095703.1">
    <property type="nucleotide sequence ID" value="NZ_JAOEGN010000003.1"/>
</dbReference>
<dbReference type="InterPro" id="IPR005598">
    <property type="entry name" value="ATP_synth_I"/>
</dbReference>
<feature type="transmembrane region" description="Helical" evidence="6">
    <location>
        <begin position="35"/>
        <end position="52"/>
    </location>
</feature>
<evidence type="ECO:0000313" key="8">
    <source>
        <dbReference type="Proteomes" id="UP001209076"/>
    </source>
</evidence>
<evidence type="ECO:0000256" key="4">
    <source>
        <dbReference type="ARBA" id="ARBA00022989"/>
    </source>
</evidence>
<keyword evidence="2" id="KW-1003">Cell membrane</keyword>
<keyword evidence="4 6" id="KW-1133">Transmembrane helix</keyword>
<dbReference type="EMBL" id="JAOEGN010000003">
    <property type="protein sequence ID" value="MCU0104467.1"/>
    <property type="molecule type" value="Genomic_DNA"/>
</dbReference>
<accession>A0ABT2PXN5</accession>
<comment type="subcellular location">
    <subcellularLocation>
        <location evidence="1">Cell membrane</location>
        <topology evidence="1">Multi-pass membrane protein</topology>
    </subcellularLocation>
</comment>
<dbReference type="Proteomes" id="UP001209076">
    <property type="component" value="Unassembled WGS sequence"/>
</dbReference>
<evidence type="ECO:0000256" key="3">
    <source>
        <dbReference type="ARBA" id="ARBA00022692"/>
    </source>
</evidence>
<keyword evidence="3 6" id="KW-0812">Transmembrane</keyword>
<name>A0ABT2PXN5_9MOLU</name>
<keyword evidence="8" id="KW-1185">Reference proteome</keyword>
<proteinExistence type="predicted"/>
<feature type="transmembrane region" description="Helical" evidence="6">
    <location>
        <begin position="72"/>
        <end position="88"/>
    </location>
</feature>
<sequence>MSLNHDFNQNFKYTIGLIGLSSVVAFFIFGREVAISIVLGGATTLWGMSHLAKQNRKLIQADGIKKTRSSGYIIRFLLYGIVLVMSHYSESLNLYGTFYGLMTFKICFYTQSIYRLSFGGKKHE</sequence>
<feature type="transmembrane region" description="Helical" evidence="6">
    <location>
        <begin position="94"/>
        <end position="114"/>
    </location>
</feature>
<organism evidence="7 8">
    <name type="scientific">Paracholeplasma vituli</name>
    <dbReference type="NCBI Taxonomy" id="69473"/>
    <lineage>
        <taxon>Bacteria</taxon>
        <taxon>Bacillati</taxon>
        <taxon>Mycoplasmatota</taxon>
        <taxon>Mollicutes</taxon>
        <taxon>Acholeplasmatales</taxon>
        <taxon>Acholeplasmataceae</taxon>
        <taxon>Paracholeplasma</taxon>
    </lineage>
</organism>
<feature type="transmembrane region" description="Helical" evidence="6">
    <location>
        <begin position="12"/>
        <end position="29"/>
    </location>
</feature>
<evidence type="ECO:0000256" key="6">
    <source>
        <dbReference type="SAM" id="Phobius"/>
    </source>
</evidence>
<protein>
    <submittedName>
        <fullName evidence="7">ATP synthase subunit I</fullName>
    </submittedName>
</protein>
<keyword evidence="5 6" id="KW-0472">Membrane</keyword>
<evidence type="ECO:0000256" key="1">
    <source>
        <dbReference type="ARBA" id="ARBA00004651"/>
    </source>
</evidence>